<protein>
    <submittedName>
        <fullName evidence="2">Polysaccharide deacetylase</fullName>
    </submittedName>
</protein>
<dbReference type="Pfam" id="PF22790">
    <property type="entry name" value="YkoP"/>
    <property type="match status" value="1"/>
</dbReference>
<dbReference type="STRING" id="297318.BK138_28820"/>
<dbReference type="InterPro" id="IPR054467">
    <property type="entry name" value="YkoP-like_dom"/>
</dbReference>
<sequence length="202" mass="23270">MILIKTTALKTGVQTAWMKWEGLFDRITRLRSKRVLSYGICKLVVRPFHGQSIRSDSGQWLHAGDWIGELHLDNGQVLELSRSLGPDRAALKTARLLKQSLRQIREAMDQVPELAEVKALTGITLLHRGLTHGLGFEQHQLKAGWFRLLTTIYLRFLLRMLHPAGQKRVKHSAPKLVPQMLLMTRQAFMERYRRESPLYNVV</sequence>
<evidence type="ECO:0000313" key="2">
    <source>
        <dbReference type="EMBL" id="OMF49499.1"/>
    </source>
</evidence>
<evidence type="ECO:0000313" key="3">
    <source>
        <dbReference type="Proteomes" id="UP000187172"/>
    </source>
</evidence>
<keyword evidence="3" id="KW-1185">Reference proteome</keyword>
<proteinExistence type="predicted"/>
<organism evidence="2 3">
    <name type="scientific">Paenibacillus rhizosphaerae</name>
    <dbReference type="NCBI Taxonomy" id="297318"/>
    <lineage>
        <taxon>Bacteria</taxon>
        <taxon>Bacillati</taxon>
        <taxon>Bacillota</taxon>
        <taxon>Bacilli</taxon>
        <taxon>Bacillales</taxon>
        <taxon>Paenibacillaceae</taxon>
        <taxon>Paenibacillus</taxon>
    </lineage>
</organism>
<feature type="domain" description="YkoP-like" evidence="1">
    <location>
        <begin position="11"/>
        <end position="192"/>
    </location>
</feature>
<dbReference type="RefSeq" id="WP_076174846.1">
    <property type="nucleotide sequence ID" value="NZ_MRTP01000013.1"/>
</dbReference>
<evidence type="ECO:0000259" key="1">
    <source>
        <dbReference type="Pfam" id="PF22790"/>
    </source>
</evidence>
<dbReference type="AlphaFoldDB" id="A0A1R1ECJ7"/>
<comment type="caution">
    <text evidence="2">The sequence shown here is derived from an EMBL/GenBank/DDBJ whole genome shotgun (WGS) entry which is preliminary data.</text>
</comment>
<dbReference type="Proteomes" id="UP000187172">
    <property type="component" value="Unassembled WGS sequence"/>
</dbReference>
<gene>
    <name evidence="2" type="ORF">BK138_28820</name>
</gene>
<dbReference type="EMBL" id="MRTP01000013">
    <property type="protein sequence ID" value="OMF49499.1"/>
    <property type="molecule type" value="Genomic_DNA"/>
</dbReference>
<reference evidence="2 3" key="1">
    <citation type="submission" date="2016-11" db="EMBL/GenBank/DDBJ databases">
        <title>Paenibacillus species isolates.</title>
        <authorList>
            <person name="Beno S.M."/>
        </authorList>
    </citation>
    <scope>NUCLEOTIDE SEQUENCE [LARGE SCALE GENOMIC DNA]</scope>
    <source>
        <strain evidence="2 3">FSL R5-0378</strain>
    </source>
</reference>
<accession>A0A1R1ECJ7</accession>
<name>A0A1R1ECJ7_9BACL</name>